<gene>
    <name evidence="2" type="ORF">ACFO8L_10005</name>
</gene>
<proteinExistence type="predicted"/>
<organism evidence="2 3">
    <name type="scientific">Sphaerisporangium corydalis</name>
    <dbReference type="NCBI Taxonomy" id="1441875"/>
    <lineage>
        <taxon>Bacteria</taxon>
        <taxon>Bacillati</taxon>
        <taxon>Actinomycetota</taxon>
        <taxon>Actinomycetes</taxon>
        <taxon>Streptosporangiales</taxon>
        <taxon>Streptosporangiaceae</taxon>
        <taxon>Sphaerisporangium</taxon>
    </lineage>
</organism>
<keyword evidence="1" id="KW-0812">Transmembrane</keyword>
<keyword evidence="3" id="KW-1185">Reference proteome</keyword>
<comment type="caution">
    <text evidence="2">The sequence shown here is derived from an EMBL/GenBank/DDBJ whole genome shotgun (WGS) entry which is preliminary data.</text>
</comment>
<dbReference type="Proteomes" id="UP001595891">
    <property type="component" value="Unassembled WGS sequence"/>
</dbReference>
<accession>A0ABV9EAF7</accession>
<evidence type="ECO:0000313" key="3">
    <source>
        <dbReference type="Proteomes" id="UP001595891"/>
    </source>
</evidence>
<sequence length="310" mass="34083">MRRITGVVLIAIGAFLITLAPLIRFYSAGKLVSAPADYYGVTELRADNAQYFSIPKVKVLTANLDITVTTRGDVAEAKDDHVVWDEFTAVNDVTNALPNISLDQRRSAFNKYTGEAVNCCGANVDKEPVQMTGQIYLFPFSTEKKTYKVFNSSTKQSYDTKFVSEDTVNGLPVYKFQQTVPPTKIATVQAPASALGMSQPGDVQADRFYDGVVTFWVEPVSGAPVKQEQQRHEVLKTQDGVERTVAFVATAKMTPETIDRLVKSAIDGKSQITLLKTTIPLTLLVLGVLFIIGGFFLVRTRRSRQDPDAA</sequence>
<dbReference type="InterPro" id="IPR021424">
    <property type="entry name" value="PorA"/>
</dbReference>
<dbReference type="RefSeq" id="WP_262846700.1">
    <property type="nucleotide sequence ID" value="NZ_JANZYP010000050.1"/>
</dbReference>
<reference evidence="3" key="1">
    <citation type="journal article" date="2019" name="Int. J. Syst. Evol. Microbiol.">
        <title>The Global Catalogue of Microorganisms (GCM) 10K type strain sequencing project: providing services to taxonomists for standard genome sequencing and annotation.</title>
        <authorList>
            <consortium name="The Broad Institute Genomics Platform"/>
            <consortium name="The Broad Institute Genome Sequencing Center for Infectious Disease"/>
            <person name="Wu L."/>
            <person name="Ma J."/>
        </authorList>
    </citation>
    <scope>NUCLEOTIDE SEQUENCE [LARGE SCALE GENOMIC DNA]</scope>
    <source>
        <strain evidence="3">CCUG 49560</strain>
    </source>
</reference>
<dbReference type="Pfam" id="PF11271">
    <property type="entry name" value="PorA"/>
    <property type="match status" value="1"/>
</dbReference>
<name>A0ABV9EAF7_9ACTN</name>
<feature type="transmembrane region" description="Helical" evidence="1">
    <location>
        <begin position="279"/>
        <end position="298"/>
    </location>
</feature>
<evidence type="ECO:0000256" key="1">
    <source>
        <dbReference type="SAM" id="Phobius"/>
    </source>
</evidence>
<keyword evidence="1" id="KW-1133">Transmembrane helix</keyword>
<feature type="transmembrane region" description="Helical" evidence="1">
    <location>
        <begin position="7"/>
        <end position="26"/>
    </location>
</feature>
<dbReference type="EMBL" id="JBHSFN010000005">
    <property type="protein sequence ID" value="MFC4586407.1"/>
    <property type="molecule type" value="Genomic_DNA"/>
</dbReference>
<evidence type="ECO:0000313" key="2">
    <source>
        <dbReference type="EMBL" id="MFC4586407.1"/>
    </source>
</evidence>
<keyword evidence="1" id="KW-0472">Membrane</keyword>
<protein>
    <submittedName>
        <fullName evidence="2">DUF3068 domain-containing protein</fullName>
    </submittedName>
</protein>